<organism evidence="1 2">
    <name type="scientific">Vibrio ichthyoenteri ATCC 700023</name>
    <dbReference type="NCBI Taxonomy" id="870968"/>
    <lineage>
        <taxon>Bacteria</taxon>
        <taxon>Pseudomonadati</taxon>
        <taxon>Pseudomonadota</taxon>
        <taxon>Gammaproteobacteria</taxon>
        <taxon>Vibrionales</taxon>
        <taxon>Vibrionaceae</taxon>
        <taxon>Vibrio</taxon>
    </lineage>
</organism>
<name>F9RZ41_9VIBR</name>
<evidence type="ECO:0000313" key="1">
    <source>
        <dbReference type="EMBL" id="EGU46117.1"/>
    </source>
</evidence>
<sequence>MRGCSGSFSASNGFASAVKMRLRKQFTSSSSYLFVIEYYCGLIKECPYE</sequence>
<dbReference type="Proteomes" id="UP000004605">
    <property type="component" value="Unassembled WGS sequence"/>
</dbReference>
<proteinExistence type="predicted"/>
<evidence type="ECO:0000313" key="2">
    <source>
        <dbReference type="Proteomes" id="UP000004605"/>
    </source>
</evidence>
<dbReference type="EMBL" id="AFWF01000046">
    <property type="protein sequence ID" value="EGU46117.1"/>
    <property type="molecule type" value="Genomic_DNA"/>
</dbReference>
<keyword evidence="2" id="KW-1185">Reference proteome</keyword>
<protein>
    <submittedName>
        <fullName evidence="1">Uncharacterized protein</fullName>
    </submittedName>
</protein>
<dbReference type="AlphaFoldDB" id="F9RZ41"/>
<comment type="caution">
    <text evidence="1">The sequence shown here is derived from an EMBL/GenBank/DDBJ whole genome shotgun (WGS) entry which is preliminary data.</text>
</comment>
<accession>F9RZ41</accession>
<gene>
    <name evidence="1" type="ORF">VII00023_09621</name>
</gene>
<reference evidence="1 2" key="1">
    <citation type="journal article" date="2012" name="Int. J. Syst. Evol. Microbiol.">
        <title>Vibrio caribbeanicus sp. nov., isolated from the marine sponge Scleritoderma cyanea.</title>
        <authorList>
            <person name="Hoffmann M."/>
            <person name="Monday S.R."/>
            <person name="Allard M.W."/>
            <person name="Strain E.A."/>
            <person name="Whittaker P."/>
            <person name="Naum M."/>
            <person name="McCarthy P.J."/>
            <person name="Lopez J.V."/>
            <person name="Fischer M."/>
            <person name="Brown E.W."/>
        </authorList>
    </citation>
    <scope>NUCLEOTIDE SEQUENCE [LARGE SCALE GENOMIC DNA]</scope>
    <source>
        <strain evidence="1 2">ATCC 700023</strain>
    </source>
</reference>